<dbReference type="GO" id="GO:0043770">
    <property type="term" value="F:demethylmenaquinone methyltransferase activity"/>
    <property type="evidence" value="ECO:0007669"/>
    <property type="project" value="UniProtKB-UniRule"/>
</dbReference>
<dbReference type="InterPro" id="IPR004033">
    <property type="entry name" value="UbiE/COQ5_MeTrFase"/>
</dbReference>
<keyword evidence="2 5" id="KW-0489">Methyltransferase</keyword>
<dbReference type="STRING" id="530564.Psta_1787"/>
<dbReference type="PROSITE" id="PS01183">
    <property type="entry name" value="UBIE_1"/>
    <property type="match status" value="1"/>
</dbReference>
<comment type="pathway">
    <text evidence="5">Quinol/quinone metabolism; menaquinone biosynthesis; menaquinol from 1,4-dihydroxy-2-naphthoate: step 2/2.</text>
</comment>
<dbReference type="GO" id="GO:0009234">
    <property type="term" value="P:menaquinone biosynthetic process"/>
    <property type="evidence" value="ECO:0007669"/>
    <property type="project" value="UniProtKB-UniRule"/>
</dbReference>
<dbReference type="PANTHER" id="PTHR43591:SF24">
    <property type="entry name" value="2-METHOXY-6-POLYPRENYL-1,4-BENZOQUINOL METHYLASE, MITOCHONDRIAL"/>
    <property type="match status" value="1"/>
</dbReference>
<dbReference type="Pfam" id="PF01209">
    <property type="entry name" value="Ubie_methyltran"/>
    <property type="match status" value="1"/>
</dbReference>
<accession>D2QZ07</accession>
<protein>
    <recommendedName>
        <fullName evidence="5">Demethylmenaquinone methyltransferase</fullName>
        <ecNumber evidence="5">2.1.1.163</ecNumber>
    </recommendedName>
</protein>
<sequence length="270" mass="30190" precursor="true">MAISFRLRVSHPSLIRLAASRKVNFMNTTMVDNRAAVDKSGDKVRRMFGEIAPYYDRMNHVLSLNIDRYWRWKTVKRLAPVAGEPILDMCTGTGDLAIAFLKATGGKSEIIASDFCREMLDIGEIKKKKLTSGEQITFIEADAQNLPFETDRFSIVSVAFGLRNVASTEKGLSEMVRVARPGGQVAVLEFSKPEWQPFKAIYGWYFHSVLPRIGQSFAKNDSSAYSYLPASVSQFPSGEELAVKMRDAGLKDVKYYPMTFGIATLYVGVK</sequence>
<feature type="binding site" evidence="5">
    <location>
        <position position="114"/>
    </location>
    <ligand>
        <name>S-adenosyl-L-methionine</name>
        <dbReference type="ChEBI" id="CHEBI:59789"/>
    </ligand>
</feature>
<dbReference type="Gene3D" id="3.40.50.150">
    <property type="entry name" value="Vaccinia Virus protein VP39"/>
    <property type="match status" value="1"/>
</dbReference>
<comment type="caution">
    <text evidence="5">Lacks conserved residue(s) required for the propagation of feature annotation.</text>
</comment>
<dbReference type="EMBL" id="CP001848">
    <property type="protein sequence ID" value="ADB16462.1"/>
    <property type="molecule type" value="Genomic_DNA"/>
</dbReference>
<name>D2QZ07_PIRSD</name>
<keyword evidence="4 5" id="KW-0949">S-adenosyl-L-methionine</keyword>
<dbReference type="NCBIfam" id="NF001244">
    <property type="entry name" value="PRK00216.1-5"/>
    <property type="match status" value="1"/>
</dbReference>
<feature type="binding site" evidence="5">
    <location>
        <begin position="142"/>
        <end position="143"/>
    </location>
    <ligand>
        <name>S-adenosyl-L-methionine</name>
        <dbReference type="ChEBI" id="CHEBI:59789"/>
    </ligand>
</feature>
<proteinExistence type="inferred from homology"/>
<evidence type="ECO:0000256" key="3">
    <source>
        <dbReference type="ARBA" id="ARBA00022679"/>
    </source>
</evidence>
<evidence type="ECO:0000313" key="6">
    <source>
        <dbReference type="EMBL" id="ADB16462.1"/>
    </source>
</evidence>
<organism evidence="6 7">
    <name type="scientific">Pirellula staleyi (strain ATCC 27377 / DSM 6068 / ICPB 4128)</name>
    <name type="common">Pirella staleyi</name>
    <dbReference type="NCBI Taxonomy" id="530564"/>
    <lineage>
        <taxon>Bacteria</taxon>
        <taxon>Pseudomonadati</taxon>
        <taxon>Planctomycetota</taxon>
        <taxon>Planctomycetia</taxon>
        <taxon>Pirellulales</taxon>
        <taxon>Pirellulaceae</taxon>
        <taxon>Pirellula</taxon>
    </lineage>
</organism>
<dbReference type="AlphaFoldDB" id="D2QZ07"/>
<dbReference type="InterPro" id="IPR029063">
    <property type="entry name" value="SAM-dependent_MTases_sf"/>
</dbReference>
<keyword evidence="1 5" id="KW-0474">Menaquinone biosynthesis</keyword>
<dbReference type="UniPathway" id="UPA00079">
    <property type="reaction ID" value="UER00169"/>
</dbReference>
<dbReference type="KEGG" id="psl:Psta_1787"/>
<gene>
    <name evidence="5" type="primary">menG</name>
    <name evidence="6" type="ordered locus">Psta_1787</name>
</gene>
<dbReference type="CDD" id="cd02440">
    <property type="entry name" value="AdoMet_MTases"/>
    <property type="match status" value="1"/>
</dbReference>
<dbReference type="EC" id="2.1.1.163" evidence="5"/>
<dbReference type="SUPFAM" id="SSF53335">
    <property type="entry name" value="S-adenosyl-L-methionine-dependent methyltransferases"/>
    <property type="match status" value="1"/>
</dbReference>
<evidence type="ECO:0000256" key="5">
    <source>
        <dbReference type="HAMAP-Rule" id="MF_01813"/>
    </source>
</evidence>
<evidence type="ECO:0000256" key="2">
    <source>
        <dbReference type="ARBA" id="ARBA00022603"/>
    </source>
</evidence>
<dbReference type="InterPro" id="IPR023576">
    <property type="entry name" value="UbiE/COQ5_MeTrFase_CS"/>
</dbReference>
<reference evidence="6 7" key="1">
    <citation type="journal article" date="2009" name="Stand. Genomic Sci.">
        <title>Complete genome sequence of Pirellula staleyi type strain (ATCC 27377).</title>
        <authorList>
            <person name="Clum A."/>
            <person name="Tindall B.J."/>
            <person name="Sikorski J."/>
            <person name="Ivanova N."/>
            <person name="Mavrommatis K."/>
            <person name="Lucas S."/>
            <person name="Glavina del Rio T."/>
            <person name="Nolan M."/>
            <person name="Chen F."/>
            <person name="Tice H."/>
            <person name="Pitluck S."/>
            <person name="Cheng J.F."/>
            <person name="Chertkov O."/>
            <person name="Brettin T."/>
            <person name="Han C."/>
            <person name="Detter J.C."/>
            <person name="Kuske C."/>
            <person name="Bruce D."/>
            <person name="Goodwin L."/>
            <person name="Ovchinikova G."/>
            <person name="Pati A."/>
            <person name="Mikhailova N."/>
            <person name="Chen A."/>
            <person name="Palaniappan K."/>
            <person name="Land M."/>
            <person name="Hauser L."/>
            <person name="Chang Y.J."/>
            <person name="Jeffries C.D."/>
            <person name="Chain P."/>
            <person name="Rohde M."/>
            <person name="Goker M."/>
            <person name="Bristow J."/>
            <person name="Eisen J.A."/>
            <person name="Markowitz V."/>
            <person name="Hugenholtz P."/>
            <person name="Kyrpides N.C."/>
            <person name="Klenk H.P."/>
            <person name="Lapidus A."/>
        </authorList>
    </citation>
    <scope>NUCLEOTIDE SEQUENCE [LARGE SCALE GENOMIC DNA]</scope>
    <source>
        <strain evidence="7">ATCC 27377 / DSM 6068 / ICPB 4128</strain>
    </source>
</reference>
<evidence type="ECO:0000256" key="1">
    <source>
        <dbReference type="ARBA" id="ARBA00022428"/>
    </source>
</evidence>
<comment type="similarity">
    <text evidence="5">Belongs to the class I-like SAM-binding methyltransferase superfamily. MenG/UbiE family.</text>
</comment>
<dbReference type="Proteomes" id="UP000001887">
    <property type="component" value="Chromosome"/>
</dbReference>
<keyword evidence="7" id="KW-1185">Reference proteome</keyword>
<dbReference type="GO" id="GO:0032259">
    <property type="term" value="P:methylation"/>
    <property type="evidence" value="ECO:0007669"/>
    <property type="project" value="UniProtKB-KW"/>
</dbReference>
<evidence type="ECO:0000256" key="4">
    <source>
        <dbReference type="ARBA" id="ARBA00022691"/>
    </source>
</evidence>
<comment type="function">
    <text evidence="5">Methyltransferase required for the conversion of demethylmenaquinol (DMKH2) to menaquinol (MKH2).</text>
</comment>
<comment type="catalytic activity">
    <reaction evidence="5">
        <text>a 2-demethylmenaquinol + S-adenosyl-L-methionine = a menaquinol + S-adenosyl-L-homocysteine + H(+)</text>
        <dbReference type="Rhea" id="RHEA:42640"/>
        <dbReference type="Rhea" id="RHEA-COMP:9539"/>
        <dbReference type="Rhea" id="RHEA-COMP:9563"/>
        <dbReference type="ChEBI" id="CHEBI:15378"/>
        <dbReference type="ChEBI" id="CHEBI:18151"/>
        <dbReference type="ChEBI" id="CHEBI:55437"/>
        <dbReference type="ChEBI" id="CHEBI:57856"/>
        <dbReference type="ChEBI" id="CHEBI:59789"/>
        <dbReference type="EC" id="2.1.1.163"/>
    </reaction>
</comment>
<evidence type="ECO:0000313" key="7">
    <source>
        <dbReference type="Proteomes" id="UP000001887"/>
    </source>
</evidence>
<dbReference type="PROSITE" id="PS51608">
    <property type="entry name" value="SAM_MT_UBIE"/>
    <property type="match status" value="1"/>
</dbReference>
<dbReference type="PANTHER" id="PTHR43591">
    <property type="entry name" value="METHYLTRANSFERASE"/>
    <property type="match status" value="1"/>
</dbReference>
<keyword evidence="3 5" id="KW-0808">Transferase</keyword>
<feature type="binding site" evidence="5">
    <location>
        <position position="93"/>
    </location>
    <ligand>
        <name>S-adenosyl-L-methionine</name>
        <dbReference type="ChEBI" id="CHEBI:59789"/>
    </ligand>
</feature>
<dbReference type="NCBIfam" id="TIGR01934">
    <property type="entry name" value="MenG_MenH_UbiE"/>
    <property type="match status" value="1"/>
</dbReference>
<dbReference type="HAMAP" id="MF_01813">
    <property type="entry name" value="MenG_UbiE_methyltr"/>
    <property type="match status" value="1"/>
</dbReference>
<dbReference type="HOGENOM" id="CLU_037990_0_0_0"/>
<keyword evidence="6" id="KW-0830">Ubiquinone</keyword>
<dbReference type="eggNOG" id="COG2226">
    <property type="taxonomic scope" value="Bacteria"/>
</dbReference>